<dbReference type="EMBL" id="CP051685">
    <property type="protein sequence ID" value="QJE01024.1"/>
    <property type="molecule type" value="Genomic_DNA"/>
</dbReference>
<proteinExistence type="predicted"/>
<evidence type="ECO:0000313" key="3">
    <source>
        <dbReference type="Proteomes" id="UP000502415"/>
    </source>
</evidence>
<name>A0A7Z2VXG6_9BURK</name>
<dbReference type="KEGG" id="mfy:HH212_14115"/>
<dbReference type="PROSITE" id="PS51257">
    <property type="entry name" value="PROKAR_LIPOPROTEIN"/>
    <property type="match status" value="1"/>
</dbReference>
<evidence type="ECO:0008006" key="4">
    <source>
        <dbReference type="Google" id="ProtNLM"/>
    </source>
</evidence>
<gene>
    <name evidence="2" type="ORF">HH212_14115</name>
</gene>
<dbReference type="RefSeq" id="WP_170203053.1">
    <property type="nucleotide sequence ID" value="NZ_CP051685.1"/>
</dbReference>
<protein>
    <recommendedName>
        <fullName evidence="4">Lipoprotein</fullName>
    </recommendedName>
</protein>
<feature type="chain" id="PRO_5031576950" description="Lipoprotein" evidence="1">
    <location>
        <begin position="43"/>
        <end position="123"/>
    </location>
</feature>
<keyword evidence="1" id="KW-0732">Signal</keyword>
<dbReference type="Proteomes" id="UP000502415">
    <property type="component" value="Chromosome"/>
</dbReference>
<organism evidence="2 3">
    <name type="scientific">Massilia forsythiae</name>
    <dbReference type="NCBI Taxonomy" id="2728020"/>
    <lineage>
        <taxon>Bacteria</taxon>
        <taxon>Pseudomonadati</taxon>
        <taxon>Pseudomonadota</taxon>
        <taxon>Betaproteobacteria</taxon>
        <taxon>Burkholderiales</taxon>
        <taxon>Oxalobacteraceae</taxon>
        <taxon>Telluria group</taxon>
        <taxon>Massilia</taxon>
    </lineage>
</organism>
<accession>A0A7Z2VXG6</accession>
<dbReference type="AlphaFoldDB" id="A0A7Z2VXG6"/>
<reference evidence="2 3" key="1">
    <citation type="submission" date="2020-04" db="EMBL/GenBank/DDBJ databases">
        <title>Genome sequencing of novel species.</title>
        <authorList>
            <person name="Heo J."/>
            <person name="Kim S.-J."/>
            <person name="Kim J.-S."/>
            <person name="Hong S.-B."/>
            <person name="Kwon S.-W."/>
        </authorList>
    </citation>
    <scope>NUCLEOTIDE SEQUENCE [LARGE SCALE GENOMIC DNA]</scope>
    <source>
        <strain evidence="2 3">GN2-R2</strain>
    </source>
</reference>
<sequence>MPTPHRAIRCLPGAARAPFAALLCAALLAGCSALHGRMPAPAAPLRSTPSGLADAGGAPIQKIPFRTGVSSATVETMARKQACSGGQGAGLITDPGPVEVYRMQCDDGKVFMARCELRQCRQM</sequence>
<evidence type="ECO:0000256" key="1">
    <source>
        <dbReference type="SAM" id="SignalP"/>
    </source>
</evidence>
<feature type="signal peptide" evidence="1">
    <location>
        <begin position="1"/>
        <end position="42"/>
    </location>
</feature>
<evidence type="ECO:0000313" key="2">
    <source>
        <dbReference type="EMBL" id="QJE01024.1"/>
    </source>
</evidence>
<keyword evidence="3" id="KW-1185">Reference proteome</keyword>